<proteinExistence type="predicted"/>
<reference evidence="1" key="1">
    <citation type="submission" date="2019-03" db="EMBL/GenBank/DDBJ databases">
        <title>Single cell metagenomics reveals metabolic interactions within the superorganism composed of flagellate Streblomastix strix and complex community of Bacteroidetes bacteria on its surface.</title>
        <authorList>
            <person name="Treitli S.C."/>
            <person name="Kolisko M."/>
            <person name="Husnik F."/>
            <person name="Keeling P."/>
            <person name="Hampl V."/>
        </authorList>
    </citation>
    <scope>NUCLEOTIDE SEQUENCE</scope>
    <source>
        <strain evidence="1">STM</strain>
    </source>
</reference>
<gene>
    <name evidence="1" type="ORF">EZS27_039591</name>
</gene>
<dbReference type="AlphaFoldDB" id="A0A5J4PH73"/>
<protein>
    <submittedName>
        <fullName evidence="1">Uncharacterized protein</fullName>
    </submittedName>
</protein>
<dbReference type="EMBL" id="SNRY01008292">
    <property type="protein sequence ID" value="KAA6308807.1"/>
    <property type="molecule type" value="Genomic_DNA"/>
</dbReference>
<organism evidence="1">
    <name type="scientific">termite gut metagenome</name>
    <dbReference type="NCBI Taxonomy" id="433724"/>
    <lineage>
        <taxon>unclassified sequences</taxon>
        <taxon>metagenomes</taxon>
        <taxon>organismal metagenomes</taxon>
    </lineage>
</organism>
<evidence type="ECO:0000313" key="1">
    <source>
        <dbReference type="EMBL" id="KAA6308807.1"/>
    </source>
</evidence>
<accession>A0A5J4PH73</accession>
<comment type="caution">
    <text evidence="1">The sequence shown here is derived from an EMBL/GenBank/DDBJ whole genome shotgun (WGS) entry which is preliminary data.</text>
</comment>
<sequence>MSIFAGGKRVKALECMIIDGEKKYFRNAAPNLFHIDSIAHSIKIAKDGFSFSGSEKINQKYIPEVIKEARKASKDTVLPQRFRVTYTLTVNPNAVPEGEIIRCWLPYPRTD</sequence>
<name>A0A5J4PH73_9ZZZZ</name>
<feature type="non-terminal residue" evidence="1">
    <location>
        <position position="111"/>
    </location>
</feature>